<dbReference type="AlphaFoldDB" id="A0A9D3YDB6"/>
<protein>
    <recommendedName>
        <fullName evidence="3">B box-type domain-containing protein</fullName>
    </recommendedName>
</protein>
<evidence type="ECO:0000313" key="2">
    <source>
        <dbReference type="Proteomes" id="UP000828390"/>
    </source>
</evidence>
<dbReference type="InterPro" id="IPR047153">
    <property type="entry name" value="TRIM45/56/19-like"/>
</dbReference>
<gene>
    <name evidence="1" type="ORF">DPMN_085787</name>
</gene>
<keyword evidence="2" id="KW-1185">Reference proteome</keyword>
<sequence length="260" mass="30107">MEATAVSFADQGSDSVVEFCCAECDETKEARFDCENCLKFYCEECIEPHNKLYKKHNSFARGGVNKWPLAKKYMDFLERCEVHKGKQIEFICEGHDKLCCNTCVLLNHRTCDVKLLSESVINKPWPGIRKLSTKIQHIQGQTKEMKANFRSELETLEVSYIQRVHDIRDVRQKVITALDMLEKNTLRELDDMKSCFQESLKSNIDDCTKINADLHMFNDILPDIGNKSKELQFIAGKKIMDKIQVSENISMIILLKWIIQ</sequence>
<reference evidence="1" key="2">
    <citation type="submission" date="2020-11" db="EMBL/GenBank/DDBJ databases">
        <authorList>
            <person name="McCartney M.A."/>
            <person name="Auch B."/>
            <person name="Kono T."/>
            <person name="Mallez S."/>
            <person name="Becker A."/>
            <person name="Gohl D.M."/>
            <person name="Silverstein K.A.T."/>
            <person name="Koren S."/>
            <person name="Bechman K.B."/>
            <person name="Herman A."/>
            <person name="Abrahante J.E."/>
            <person name="Garbe J."/>
        </authorList>
    </citation>
    <scope>NUCLEOTIDE SEQUENCE</scope>
    <source>
        <strain evidence="1">Duluth1</strain>
        <tissue evidence="1">Whole animal</tissue>
    </source>
</reference>
<organism evidence="1 2">
    <name type="scientific">Dreissena polymorpha</name>
    <name type="common">Zebra mussel</name>
    <name type="synonym">Mytilus polymorpha</name>
    <dbReference type="NCBI Taxonomy" id="45954"/>
    <lineage>
        <taxon>Eukaryota</taxon>
        <taxon>Metazoa</taxon>
        <taxon>Spiralia</taxon>
        <taxon>Lophotrochozoa</taxon>
        <taxon>Mollusca</taxon>
        <taxon>Bivalvia</taxon>
        <taxon>Autobranchia</taxon>
        <taxon>Heteroconchia</taxon>
        <taxon>Euheterodonta</taxon>
        <taxon>Imparidentia</taxon>
        <taxon>Neoheterodontei</taxon>
        <taxon>Myida</taxon>
        <taxon>Dreissenoidea</taxon>
        <taxon>Dreissenidae</taxon>
        <taxon>Dreissena</taxon>
    </lineage>
</organism>
<proteinExistence type="predicted"/>
<dbReference type="SUPFAM" id="SSF57845">
    <property type="entry name" value="B-box zinc-binding domain"/>
    <property type="match status" value="1"/>
</dbReference>
<evidence type="ECO:0008006" key="3">
    <source>
        <dbReference type="Google" id="ProtNLM"/>
    </source>
</evidence>
<accession>A0A9D3YDB6</accession>
<dbReference type="PANTHER" id="PTHR25462:SF296">
    <property type="entry name" value="MEIOTIC P26, ISOFORM F"/>
    <property type="match status" value="1"/>
</dbReference>
<dbReference type="Proteomes" id="UP000828390">
    <property type="component" value="Unassembled WGS sequence"/>
</dbReference>
<comment type="caution">
    <text evidence="1">The sequence shown here is derived from an EMBL/GenBank/DDBJ whole genome shotgun (WGS) entry which is preliminary data.</text>
</comment>
<dbReference type="Gene3D" id="3.30.160.60">
    <property type="entry name" value="Classic Zinc Finger"/>
    <property type="match status" value="1"/>
</dbReference>
<dbReference type="EMBL" id="JAIWYP010000016">
    <property type="protein sequence ID" value="KAH3698268.1"/>
    <property type="molecule type" value="Genomic_DNA"/>
</dbReference>
<name>A0A9D3YDB6_DREPO</name>
<reference evidence="1" key="1">
    <citation type="journal article" date="2019" name="bioRxiv">
        <title>The Genome of the Zebra Mussel, Dreissena polymorpha: A Resource for Invasive Species Research.</title>
        <authorList>
            <person name="McCartney M.A."/>
            <person name="Auch B."/>
            <person name="Kono T."/>
            <person name="Mallez S."/>
            <person name="Zhang Y."/>
            <person name="Obille A."/>
            <person name="Becker A."/>
            <person name="Abrahante J.E."/>
            <person name="Garbe J."/>
            <person name="Badalamenti J.P."/>
            <person name="Herman A."/>
            <person name="Mangelson H."/>
            <person name="Liachko I."/>
            <person name="Sullivan S."/>
            <person name="Sone E.D."/>
            <person name="Koren S."/>
            <person name="Silverstein K.A.T."/>
            <person name="Beckman K.B."/>
            <person name="Gohl D.M."/>
        </authorList>
    </citation>
    <scope>NUCLEOTIDE SEQUENCE</scope>
    <source>
        <strain evidence="1">Duluth1</strain>
        <tissue evidence="1">Whole animal</tissue>
    </source>
</reference>
<dbReference type="PANTHER" id="PTHR25462">
    <property type="entry name" value="BONUS, ISOFORM C-RELATED"/>
    <property type="match status" value="1"/>
</dbReference>
<evidence type="ECO:0000313" key="1">
    <source>
        <dbReference type="EMBL" id="KAH3698268.1"/>
    </source>
</evidence>